<dbReference type="PANTHER" id="PTHR43433:SF5">
    <property type="entry name" value="AB HYDROLASE-1 DOMAIN-CONTAINING PROTEIN"/>
    <property type="match status" value="1"/>
</dbReference>
<evidence type="ECO:0000259" key="1">
    <source>
        <dbReference type="Pfam" id="PF00561"/>
    </source>
</evidence>
<dbReference type="EMBL" id="BMHA01000007">
    <property type="protein sequence ID" value="GGI06861.1"/>
    <property type="molecule type" value="Genomic_DNA"/>
</dbReference>
<dbReference type="InterPro" id="IPR050471">
    <property type="entry name" value="AB_hydrolase"/>
</dbReference>
<name>A0A8J3A8S1_9ACTN</name>
<dbReference type="InterPro" id="IPR000073">
    <property type="entry name" value="AB_hydrolase_1"/>
</dbReference>
<comment type="caution">
    <text evidence="2">The sequence shown here is derived from an EMBL/GenBank/DDBJ whole genome shotgun (WGS) entry which is preliminary data.</text>
</comment>
<dbReference type="GO" id="GO:0046503">
    <property type="term" value="P:glycerolipid catabolic process"/>
    <property type="evidence" value="ECO:0007669"/>
    <property type="project" value="TreeGrafter"/>
</dbReference>
<gene>
    <name evidence="2" type="ORF">GCM10011354_21210</name>
</gene>
<feature type="domain" description="AB hydrolase-1" evidence="1">
    <location>
        <begin position="43"/>
        <end position="288"/>
    </location>
</feature>
<sequence>MTLQATYGSFAGPLEGTPVTVGDHDGTPVVLDVVVDGPADGEPVLLAAGLGMQRTGWSPRLLDGLHAAGYRTVTADNRDVGRATVLPGEVADLPRGADGWPVAPYGLADLAADLVTVLDQVGVDGRCHVVGISMGGMIAQHVALGTPRRVASLTSLMSMTGAADTGQTHASVRWVLTTPAPVADPDAYVEHALAVARAVGSPGRVDEDAVRARAAVEFARGVHPQGTARQLLAIRGDGDRTARLGAVAAPTLVVHGDRDPLIDVSGGAATAAAIAGSRLEVVAGLGHDLPDAFVDARVLPLLVDHLRAAPIA</sequence>
<dbReference type="Proteomes" id="UP000650511">
    <property type="component" value="Unassembled WGS sequence"/>
</dbReference>
<dbReference type="GO" id="GO:0004806">
    <property type="term" value="F:triacylglycerol lipase activity"/>
    <property type="evidence" value="ECO:0007669"/>
    <property type="project" value="TreeGrafter"/>
</dbReference>
<dbReference type="Pfam" id="PF00561">
    <property type="entry name" value="Abhydrolase_1"/>
    <property type="match status" value="1"/>
</dbReference>
<evidence type="ECO:0000313" key="2">
    <source>
        <dbReference type="EMBL" id="GGI06861.1"/>
    </source>
</evidence>
<dbReference type="AlphaFoldDB" id="A0A8J3A8S1"/>
<dbReference type="PANTHER" id="PTHR43433">
    <property type="entry name" value="HYDROLASE, ALPHA/BETA FOLD FAMILY PROTEIN"/>
    <property type="match status" value="1"/>
</dbReference>
<dbReference type="OrthoDB" id="8957634at2"/>
<proteinExistence type="predicted"/>
<keyword evidence="3" id="KW-1185">Reference proteome</keyword>
<keyword evidence="2" id="KW-0378">Hydrolase</keyword>
<dbReference type="RefSeq" id="WP_130649122.1">
    <property type="nucleotide sequence ID" value="NZ_BMHA01000007.1"/>
</dbReference>
<reference evidence="2" key="1">
    <citation type="journal article" date="2014" name="Int. J. Syst. Evol. Microbiol.">
        <title>Complete genome sequence of Corynebacterium casei LMG S-19264T (=DSM 44701T), isolated from a smear-ripened cheese.</title>
        <authorList>
            <consortium name="US DOE Joint Genome Institute (JGI-PGF)"/>
            <person name="Walter F."/>
            <person name="Albersmeier A."/>
            <person name="Kalinowski J."/>
            <person name="Ruckert C."/>
        </authorList>
    </citation>
    <scope>NUCLEOTIDE SEQUENCE</scope>
    <source>
        <strain evidence="2">CGMCC 1.14988</strain>
    </source>
</reference>
<reference evidence="2" key="2">
    <citation type="submission" date="2020-09" db="EMBL/GenBank/DDBJ databases">
        <authorList>
            <person name="Sun Q."/>
            <person name="Zhou Y."/>
        </authorList>
    </citation>
    <scope>NUCLEOTIDE SEQUENCE</scope>
    <source>
        <strain evidence="2">CGMCC 1.14988</strain>
    </source>
</reference>
<dbReference type="SUPFAM" id="SSF53474">
    <property type="entry name" value="alpha/beta-Hydrolases"/>
    <property type="match status" value="1"/>
</dbReference>
<accession>A0A8J3A8S1</accession>
<dbReference type="InterPro" id="IPR029058">
    <property type="entry name" value="AB_hydrolase_fold"/>
</dbReference>
<protein>
    <submittedName>
        <fullName evidence="2">Alpha/beta hydrolase</fullName>
    </submittedName>
</protein>
<organism evidence="2 3">
    <name type="scientific">Egicoccus halophilus</name>
    <dbReference type="NCBI Taxonomy" id="1670830"/>
    <lineage>
        <taxon>Bacteria</taxon>
        <taxon>Bacillati</taxon>
        <taxon>Actinomycetota</taxon>
        <taxon>Nitriliruptoria</taxon>
        <taxon>Egicoccales</taxon>
        <taxon>Egicoccaceae</taxon>
        <taxon>Egicoccus</taxon>
    </lineage>
</organism>
<evidence type="ECO:0000313" key="3">
    <source>
        <dbReference type="Proteomes" id="UP000650511"/>
    </source>
</evidence>
<dbReference type="Gene3D" id="3.40.50.1820">
    <property type="entry name" value="alpha/beta hydrolase"/>
    <property type="match status" value="1"/>
</dbReference>